<keyword evidence="1" id="KW-0472">Membrane</keyword>
<evidence type="ECO:0000256" key="1">
    <source>
        <dbReference type="SAM" id="Phobius"/>
    </source>
</evidence>
<feature type="transmembrane region" description="Helical" evidence="1">
    <location>
        <begin position="7"/>
        <end position="27"/>
    </location>
</feature>
<gene>
    <name evidence="3" type="ORF">SS50377_14525</name>
    <name evidence="2" type="ORF">SS50377_16890</name>
</gene>
<keyword evidence="1 3" id="KW-0812">Transmembrane</keyword>
<name>V6LP84_9EUKA</name>
<protein>
    <submittedName>
        <fullName evidence="3">Transmembrane domain-containing protein</fullName>
    </submittedName>
</protein>
<evidence type="ECO:0000313" key="2">
    <source>
        <dbReference type="EMBL" id="EST43396.1"/>
    </source>
</evidence>
<organism evidence="3">
    <name type="scientific">Spironucleus salmonicida</name>
    <dbReference type="NCBI Taxonomy" id="348837"/>
    <lineage>
        <taxon>Eukaryota</taxon>
        <taxon>Metamonada</taxon>
        <taxon>Diplomonadida</taxon>
        <taxon>Hexamitidae</taxon>
        <taxon>Hexamitinae</taxon>
        <taxon>Spironucleus</taxon>
    </lineage>
</organism>
<sequence length="110" mass="12933">MPKPIKISLFEVVLTFIMIVNIQTLLFCTCSTQGKQQLVPNMTSQHWELQIPWWQHLIFDLNYSILLIASSQIVLTPFFCCNLPWYALNVFNQVINIGLMKFKLMLCYIF</sequence>
<dbReference type="EMBL" id="KI546093">
    <property type="protein sequence ID" value="EST45526.1"/>
    <property type="molecule type" value="Genomic_DNA"/>
</dbReference>
<proteinExistence type="predicted"/>
<dbReference type="EMBL" id="KI546138">
    <property type="protein sequence ID" value="EST43396.1"/>
    <property type="molecule type" value="Genomic_DNA"/>
</dbReference>
<dbReference type="AlphaFoldDB" id="V6LP84"/>
<reference evidence="3" key="1">
    <citation type="journal article" date="2014" name="PLoS Genet.">
        <title>The Genome of Spironucleus salmonicida Highlights a Fish Pathogen Adapted to Fluctuating Environments.</title>
        <authorList>
            <person name="Xu F."/>
            <person name="Jerlstrom-Hultqvist J."/>
            <person name="Einarsson E."/>
            <person name="Astvaldsson A."/>
            <person name="Svard S.G."/>
            <person name="Andersson J.O."/>
        </authorList>
    </citation>
    <scope>NUCLEOTIDE SEQUENCE</scope>
</reference>
<evidence type="ECO:0000313" key="3">
    <source>
        <dbReference type="EMBL" id="EST45526.1"/>
    </source>
</evidence>
<accession>V6LP84</accession>
<keyword evidence="1" id="KW-1133">Transmembrane helix</keyword>